<evidence type="ECO:0000256" key="1">
    <source>
        <dbReference type="SAM" id="Phobius"/>
    </source>
</evidence>
<evidence type="ECO:0000313" key="2">
    <source>
        <dbReference type="EMBL" id="ASC69642.1"/>
    </source>
</evidence>
<evidence type="ECO:0000313" key="3">
    <source>
        <dbReference type="Proteomes" id="UP000191901"/>
    </source>
</evidence>
<dbReference type="EMBL" id="CP021983">
    <property type="protein sequence ID" value="ASC69642.1"/>
    <property type="molecule type" value="Genomic_DNA"/>
</dbReference>
<keyword evidence="1" id="KW-0472">Membrane</keyword>
<organism evidence="2 3">
    <name type="scientific">Halomicronema hongdechloris C2206</name>
    <dbReference type="NCBI Taxonomy" id="1641165"/>
    <lineage>
        <taxon>Bacteria</taxon>
        <taxon>Bacillati</taxon>
        <taxon>Cyanobacteriota</taxon>
        <taxon>Cyanophyceae</taxon>
        <taxon>Nodosilineales</taxon>
        <taxon>Nodosilineaceae</taxon>
        <taxon>Halomicronema</taxon>
    </lineage>
</organism>
<dbReference type="Proteomes" id="UP000191901">
    <property type="component" value="Chromosome"/>
</dbReference>
<feature type="transmembrane region" description="Helical" evidence="1">
    <location>
        <begin position="12"/>
        <end position="35"/>
    </location>
</feature>
<dbReference type="RefSeq" id="WP_187329250.1">
    <property type="nucleotide sequence ID" value="NZ_CP021983.2"/>
</dbReference>
<name>A0A1Z3HH40_9CYAN</name>
<keyword evidence="1" id="KW-1133">Transmembrane helix</keyword>
<proteinExistence type="predicted"/>
<reference evidence="2 3" key="1">
    <citation type="journal article" date="2016" name="Biochim. Biophys. Acta">
        <title>Characterization of red-shifted phycobilisomes isolated from the chlorophyll f-containing cyanobacterium Halomicronema hongdechloris.</title>
        <authorList>
            <person name="Li Y."/>
            <person name="Lin Y."/>
            <person name="Garvey C.J."/>
            <person name="Birch D."/>
            <person name="Corkery R.W."/>
            <person name="Loughlin P.C."/>
            <person name="Scheer H."/>
            <person name="Willows R.D."/>
            <person name="Chen M."/>
        </authorList>
    </citation>
    <scope>NUCLEOTIDE SEQUENCE [LARGE SCALE GENOMIC DNA]</scope>
    <source>
        <strain evidence="2 3">C2206</strain>
    </source>
</reference>
<sequence>MNFGIANVELLLGLEIILVVTVMTLVVCPLLLWVLPDRLHQPNGHV</sequence>
<dbReference type="KEGG" id="hhg:XM38_005710"/>
<accession>A0A1Z3HH40</accession>
<protein>
    <submittedName>
        <fullName evidence="2">Uncharacterized protein</fullName>
    </submittedName>
</protein>
<keyword evidence="3" id="KW-1185">Reference proteome</keyword>
<keyword evidence="1" id="KW-0812">Transmembrane</keyword>
<gene>
    <name evidence="2" type="ORF">XM38_005710</name>
</gene>
<dbReference type="AlphaFoldDB" id="A0A1Z3HH40"/>